<keyword evidence="3" id="KW-1185">Reference proteome</keyword>
<feature type="compositionally biased region" description="Basic and acidic residues" evidence="1">
    <location>
        <begin position="974"/>
        <end position="999"/>
    </location>
</feature>
<evidence type="ECO:0000256" key="1">
    <source>
        <dbReference type="SAM" id="MobiDB-lite"/>
    </source>
</evidence>
<feature type="domain" description="Apple" evidence="2">
    <location>
        <begin position="781"/>
        <end position="871"/>
    </location>
</feature>
<dbReference type="PROSITE" id="PS50948">
    <property type="entry name" value="PAN"/>
    <property type="match status" value="3"/>
</dbReference>
<dbReference type="Pfam" id="PF00024">
    <property type="entry name" value="PAN_1"/>
    <property type="match status" value="1"/>
</dbReference>
<evidence type="ECO:0000259" key="2">
    <source>
        <dbReference type="PROSITE" id="PS50948"/>
    </source>
</evidence>
<dbReference type="AlphaFoldDB" id="A0A7E4UQD5"/>
<dbReference type="SUPFAM" id="SSF57414">
    <property type="entry name" value="Hairpin loop containing domain-like"/>
    <property type="match status" value="3"/>
</dbReference>
<feature type="domain" description="Apple" evidence="2">
    <location>
        <begin position="654"/>
        <end position="729"/>
    </location>
</feature>
<feature type="region of interest" description="Disordered" evidence="1">
    <location>
        <begin position="356"/>
        <end position="385"/>
    </location>
</feature>
<feature type="region of interest" description="Disordered" evidence="1">
    <location>
        <begin position="973"/>
        <end position="1022"/>
    </location>
</feature>
<name>A0A7E4UQD5_PANRE</name>
<organism evidence="3 4">
    <name type="scientific">Panagrellus redivivus</name>
    <name type="common">Microworm</name>
    <dbReference type="NCBI Taxonomy" id="6233"/>
    <lineage>
        <taxon>Eukaryota</taxon>
        <taxon>Metazoa</taxon>
        <taxon>Ecdysozoa</taxon>
        <taxon>Nematoda</taxon>
        <taxon>Chromadorea</taxon>
        <taxon>Rhabditida</taxon>
        <taxon>Tylenchina</taxon>
        <taxon>Panagrolaimomorpha</taxon>
        <taxon>Panagrolaimoidea</taxon>
        <taxon>Panagrolaimidae</taxon>
        <taxon>Panagrellus</taxon>
    </lineage>
</organism>
<protein>
    <submittedName>
        <fullName evidence="4">Apple domain-containing protein</fullName>
    </submittedName>
</protein>
<evidence type="ECO:0000313" key="3">
    <source>
        <dbReference type="Proteomes" id="UP000492821"/>
    </source>
</evidence>
<feature type="region of interest" description="Disordered" evidence="1">
    <location>
        <begin position="170"/>
        <end position="200"/>
    </location>
</feature>
<dbReference type="SMART" id="SM00473">
    <property type="entry name" value="PAN_AP"/>
    <property type="match status" value="3"/>
</dbReference>
<evidence type="ECO:0000313" key="4">
    <source>
        <dbReference type="WBParaSite" id="Pan_g11219.t1"/>
    </source>
</evidence>
<reference evidence="4" key="2">
    <citation type="submission" date="2020-10" db="UniProtKB">
        <authorList>
            <consortium name="WormBaseParasite"/>
        </authorList>
    </citation>
    <scope>IDENTIFICATION</scope>
</reference>
<dbReference type="WBParaSite" id="Pan_g11219.t1">
    <property type="protein sequence ID" value="Pan_g11219.t1"/>
    <property type="gene ID" value="Pan_g11219"/>
</dbReference>
<feature type="domain" description="Apple" evidence="2">
    <location>
        <begin position="880"/>
        <end position="967"/>
    </location>
</feature>
<dbReference type="Proteomes" id="UP000492821">
    <property type="component" value="Unassembled WGS sequence"/>
</dbReference>
<feature type="region of interest" description="Disordered" evidence="1">
    <location>
        <begin position="121"/>
        <end position="144"/>
    </location>
</feature>
<accession>A0A7E4UQD5</accession>
<sequence length="1060" mass="118841">MTIIPSLKRFLKVVSFHVGFREAHLFDDVCGLWRFEDLQHWPIMARLVAIAVVLCLCFSGFMEAAPQAKGKRDYSDSVYDERTYDRRNDVERSDDNLHVFDKSKTTNTDNDYPLSERYEISQTHPYPPVPHPAESNDETTERPLPPFAFQEEADVVAADSDTDETYTTLTTTTTTEVPSTTTTRPLTTTSYYENTSGPEDFDNGILPSGEEVDYHEYGLISDNMDTATRRTYSTLSSMDGESGSDDEAIAVRDDDTGDTVQPATEAPFDVTKSLMDAMNHQSWQGPRRWSAKMAVKTTTPYGLQDSDATIHPTLVPKWDEDEEGDEQTITSDYTTEMDAEHWDRVWPREKLKPWERQRPENMEGRVTVPKPEEENENNSIQEDAKEGEYLPPSFTKKIMYPMSTIYQVPVPPLTSFVMVPAGQLYYGDQAASLQHNRDQITVNREHQNMEDITAPQSGNAGESIPAGGIHAGGQKKIVRENTVVIEDVVEGSDLARSPQYELFKAASRKTAANKAFGIKNYQPPKVETADAESFLLSPVTIFDIPMPSVLKTALTVQANGYAARQYAAKNAQTVLKMDESGSPLKYRREKTTQAPVAELSDIDVIFGGSDDDDFKVEAYIDESLEAAQEAVCSRRSLQRLRPNMTPGSDVLGACFFAAEDCILVDTAPLERRINMNLIECASFCAENSQCKSISYSVVLSLCDIFGVLNGTHNTKLLQYKGYVYLQPIRPNLMNCLKTRRIYAAPTNSMINRINVNKVAPATTQMPMSERRVNPGARTSPCPPNNDIILFKSDHYRLRELGLPHYSQNCSENECIFSCLIDLVDGRKPFSCAATNYNIDTGDCKLYPAGGNVKGNGHIVEDDRFTHYEKACARKDFVDHCRGFPIDRFTQKTLVGFTIFARTAASLLDCVSLCFQRFTERGDCLSVTYFYSVSMHNCVLNSESHLTAAPYFVDEVEETADYASLDRCVMEVDESAEHEATPQVTDVRDTTDSSESRTDDNDISSLSTPGEDPDDAVIVSGDSELDPDAEAFFNDVKRRSINRQNVLKKRLKQSIRRIRRV</sequence>
<reference evidence="3" key="1">
    <citation type="journal article" date="2013" name="Genetics">
        <title>The draft genome and transcriptome of Panagrellus redivivus are shaped by the harsh demands of a free-living lifestyle.</title>
        <authorList>
            <person name="Srinivasan J."/>
            <person name="Dillman A.R."/>
            <person name="Macchietto M.G."/>
            <person name="Heikkinen L."/>
            <person name="Lakso M."/>
            <person name="Fracchia K.M."/>
            <person name="Antoshechkin I."/>
            <person name="Mortazavi A."/>
            <person name="Wong G."/>
            <person name="Sternberg P.W."/>
        </authorList>
    </citation>
    <scope>NUCLEOTIDE SEQUENCE [LARGE SCALE GENOMIC DNA]</scope>
    <source>
        <strain evidence="3">MT8872</strain>
    </source>
</reference>
<feature type="compositionally biased region" description="Low complexity" evidence="1">
    <location>
        <begin position="170"/>
        <end position="191"/>
    </location>
</feature>
<dbReference type="InterPro" id="IPR003609">
    <property type="entry name" value="Pan_app"/>
</dbReference>
<proteinExistence type="predicted"/>